<evidence type="ECO:0000256" key="2">
    <source>
        <dbReference type="ARBA" id="ARBA00022908"/>
    </source>
</evidence>
<dbReference type="GO" id="GO:0006310">
    <property type="term" value="P:DNA recombination"/>
    <property type="evidence" value="ECO:0007669"/>
    <property type="project" value="UniProtKB-KW"/>
</dbReference>
<dbReference type="GO" id="GO:0015074">
    <property type="term" value="P:DNA integration"/>
    <property type="evidence" value="ECO:0007669"/>
    <property type="project" value="UniProtKB-KW"/>
</dbReference>
<sequence>MAVLTDRQAASIKPTDKAKAHGGVVGLWLMPLKEKGTGKWIFRFTSPASKKRRDMGLGSYPATSIKQAGESGEAARLLVLQGVDPIDHKREQEAAAKAASECLTFENAAIRTYETLSPGWSNRHHGVDWINSLRRHVFPKIGARPVADLVRADFADVLQPIWLALPDTAGRVRRRMHTVMEWCLARDLIAANQCDSALSRLLPKQPSKAEREEHHPAMPWRLLPAFVAAHLGDGKRYSVTRPMLEFLILTAARSGEVRGMTWGEVDLKANIWTIPGERMKAGVTHQVPLSDRAITILRQQREQHPLASLVFPAPRGGVASDMTLTKYLRDVDAPSDIEGRPATAHGFRSTFKDWAIEHGYPGELSEKALAHTIKNKVEAAYHRSSQLEQRRELMQAWSEYVESGKDGGVANIKRVA</sequence>
<dbReference type="EMBL" id="JAJAXM010000032">
    <property type="protein sequence ID" value="MCG9026946.1"/>
    <property type="molecule type" value="Genomic_DNA"/>
</dbReference>
<protein>
    <submittedName>
        <fullName evidence="6">Tyrosine-type recombinase/integrase</fullName>
    </submittedName>
</protein>
<dbReference type="Pfam" id="PF00589">
    <property type="entry name" value="Phage_integrase"/>
    <property type="match status" value="1"/>
</dbReference>
<dbReference type="Pfam" id="PF13356">
    <property type="entry name" value="Arm-DNA-bind_3"/>
    <property type="match status" value="1"/>
</dbReference>
<organism evidence="6 7">
    <name type="scientific">Laribacter hongkongensis</name>
    <dbReference type="NCBI Taxonomy" id="168471"/>
    <lineage>
        <taxon>Bacteria</taxon>
        <taxon>Pseudomonadati</taxon>
        <taxon>Pseudomonadota</taxon>
        <taxon>Betaproteobacteria</taxon>
        <taxon>Neisseriales</taxon>
        <taxon>Aquaspirillaceae</taxon>
        <taxon>Laribacter</taxon>
    </lineage>
</organism>
<keyword evidence="3" id="KW-0238">DNA-binding</keyword>
<name>A0ABD4ST42_9NEIS</name>
<dbReference type="PANTHER" id="PTHR30629">
    <property type="entry name" value="PROPHAGE INTEGRASE"/>
    <property type="match status" value="1"/>
</dbReference>
<dbReference type="Gene3D" id="3.30.160.390">
    <property type="entry name" value="Integrase, DNA-binding domain"/>
    <property type="match status" value="1"/>
</dbReference>
<dbReference type="InterPro" id="IPR053876">
    <property type="entry name" value="Phage_int_M"/>
</dbReference>
<dbReference type="InterPro" id="IPR038488">
    <property type="entry name" value="Integrase_DNA-bd_sf"/>
</dbReference>
<dbReference type="PROSITE" id="PS51898">
    <property type="entry name" value="TYR_RECOMBINASE"/>
    <property type="match status" value="1"/>
</dbReference>
<evidence type="ECO:0000313" key="7">
    <source>
        <dbReference type="Proteomes" id="UP001200247"/>
    </source>
</evidence>
<dbReference type="AlphaFoldDB" id="A0ABD4ST42"/>
<dbReference type="InterPro" id="IPR050808">
    <property type="entry name" value="Phage_Integrase"/>
</dbReference>
<dbReference type="Gene3D" id="1.10.443.10">
    <property type="entry name" value="Intergrase catalytic core"/>
    <property type="match status" value="1"/>
</dbReference>
<dbReference type="Gene3D" id="1.10.150.130">
    <property type="match status" value="1"/>
</dbReference>
<evidence type="ECO:0000256" key="1">
    <source>
        <dbReference type="ARBA" id="ARBA00008857"/>
    </source>
</evidence>
<evidence type="ECO:0000313" key="6">
    <source>
        <dbReference type="EMBL" id="MCG9026946.1"/>
    </source>
</evidence>
<gene>
    <name evidence="6" type="ORF">LH440_13745</name>
</gene>
<keyword evidence="4" id="KW-0233">DNA recombination</keyword>
<dbReference type="CDD" id="cd00801">
    <property type="entry name" value="INT_P4_C"/>
    <property type="match status" value="1"/>
</dbReference>
<reference evidence="6 7" key="1">
    <citation type="submission" date="2021-10" db="EMBL/GenBank/DDBJ databases">
        <title>Whole-genome sequencing analysis of Laribacter hongkongensis: virulence gene profiles, carbohydrate-active enzyme prediction, and antimicrobial resistance characterization.</title>
        <authorList>
            <person name="Yuan P."/>
            <person name="Zhan Y."/>
            <person name="Chen D."/>
        </authorList>
    </citation>
    <scope>NUCLEOTIDE SEQUENCE [LARGE SCALE GENOMIC DNA]</scope>
    <source>
        <strain evidence="6 7">W67</strain>
    </source>
</reference>
<keyword evidence="2" id="KW-0229">DNA integration</keyword>
<comment type="similarity">
    <text evidence="1">Belongs to the 'phage' integrase family.</text>
</comment>
<dbReference type="InterPro" id="IPR013762">
    <property type="entry name" value="Integrase-like_cat_sf"/>
</dbReference>
<evidence type="ECO:0000256" key="4">
    <source>
        <dbReference type="ARBA" id="ARBA00023172"/>
    </source>
</evidence>
<dbReference type="InterPro" id="IPR011010">
    <property type="entry name" value="DNA_brk_join_enz"/>
</dbReference>
<evidence type="ECO:0000259" key="5">
    <source>
        <dbReference type="PROSITE" id="PS51898"/>
    </source>
</evidence>
<dbReference type="GO" id="GO:0003677">
    <property type="term" value="F:DNA binding"/>
    <property type="evidence" value="ECO:0007669"/>
    <property type="project" value="UniProtKB-KW"/>
</dbReference>
<dbReference type="RefSeq" id="WP_088861259.1">
    <property type="nucleotide sequence ID" value="NZ_CP022115.1"/>
</dbReference>
<dbReference type="InterPro" id="IPR010998">
    <property type="entry name" value="Integrase_recombinase_N"/>
</dbReference>
<feature type="domain" description="Tyr recombinase" evidence="5">
    <location>
        <begin position="217"/>
        <end position="394"/>
    </location>
</feature>
<evidence type="ECO:0000256" key="3">
    <source>
        <dbReference type="ARBA" id="ARBA00023125"/>
    </source>
</evidence>
<dbReference type="PANTHER" id="PTHR30629:SF2">
    <property type="entry name" value="PROPHAGE INTEGRASE INTS-RELATED"/>
    <property type="match status" value="1"/>
</dbReference>
<dbReference type="InterPro" id="IPR002104">
    <property type="entry name" value="Integrase_catalytic"/>
</dbReference>
<proteinExistence type="inferred from homology"/>
<accession>A0ABD4ST42</accession>
<dbReference type="SUPFAM" id="SSF56349">
    <property type="entry name" value="DNA breaking-rejoining enzymes"/>
    <property type="match status" value="1"/>
</dbReference>
<dbReference type="InterPro" id="IPR025166">
    <property type="entry name" value="Integrase_DNA_bind_dom"/>
</dbReference>
<comment type="caution">
    <text evidence="6">The sequence shown here is derived from an EMBL/GenBank/DDBJ whole genome shotgun (WGS) entry which is preliminary data.</text>
</comment>
<dbReference type="Proteomes" id="UP001200247">
    <property type="component" value="Unassembled WGS sequence"/>
</dbReference>
<dbReference type="Pfam" id="PF22022">
    <property type="entry name" value="Phage_int_M"/>
    <property type="match status" value="1"/>
</dbReference>